<feature type="region of interest" description="Disordered" evidence="1">
    <location>
        <begin position="19"/>
        <end position="52"/>
    </location>
</feature>
<evidence type="ECO:0000256" key="1">
    <source>
        <dbReference type="SAM" id="MobiDB-lite"/>
    </source>
</evidence>
<evidence type="ECO:0000313" key="2">
    <source>
        <dbReference type="WBParaSite" id="MCU_004292-RA"/>
    </source>
</evidence>
<dbReference type="WBParaSite" id="MCU_004292-RA">
    <property type="protein sequence ID" value="MCU_004292-RA"/>
    <property type="gene ID" value="MCU_004292"/>
</dbReference>
<organism evidence="2">
    <name type="scientific">Mesocestoides corti</name>
    <name type="common">Flatworm</name>
    <dbReference type="NCBI Taxonomy" id="53468"/>
    <lineage>
        <taxon>Eukaryota</taxon>
        <taxon>Metazoa</taxon>
        <taxon>Spiralia</taxon>
        <taxon>Lophotrochozoa</taxon>
        <taxon>Platyhelminthes</taxon>
        <taxon>Cestoda</taxon>
        <taxon>Eucestoda</taxon>
        <taxon>Cyclophyllidea</taxon>
        <taxon>Mesocestoididae</taxon>
        <taxon>Mesocestoides</taxon>
    </lineage>
</organism>
<sequence length="184" mass="19422">MLVTAVCDVQTKWAIASSTVSPGSVGRRPPIGALGEKGKIPARTSSASPTQLNQGMQLRWQASCRAPPLGRPTVGLNSSPYANTRTHYTAGINSHTQTPPSGTSTPDISKARLLPALWVCDMVTATPYPGRYSTCRTTRIKTLGHMHTLEISPYLSFTMIIVISASPPPPTARLAGGSGDVVPD</sequence>
<name>A0A5K3EZ70_MESCO</name>
<proteinExistence type="predicted"/>
<reference evidence="2" key="1">
    <citation type="submission" date="2019-11" db="UniProtKB">
        <authorList>
            <consortium name="WormBaseParasite"/>
        </authorList>
    </citation>
    <scope>IDENTIFICATION</scope>
</reference>
<protein>
    <submittedName>
        <fullName evidence="2">Transposase</fullName>
    </submittedName>
</protein>
<dbReference type="AlphaFoldDB" id="A0A5K3EZ70"/>
<feature type="compositionally biased region" description="Polar residues" evidence="1">
    <location>
        <begin position="43"/>
        <end position="52"/>
    </location>
</feature>
<accession>A0A5K3EZ70</accession>